<feature type="compositionally biased region" description="Polar residues" evidence="1">
    <location>
        <begin position="1"/>
        <end position="10"/>
    </location>
</feature>
<feature type="compositionally biased region" description="Pro residues" evidence="1">
    <location>
        <begin position="283"/>
        <end position="294"/>
    </location>
</feature>
<feature type="compositionally biased region" description="Low complexity" evidence="1">
    <location>
        <begin position="295"/>
        <end position="309"/>
    </location>
</feature>
<gene>
    <name evidence="2" type="ORF">BPULL_2116</name>
</gene>
<dbReference type="NCBIfam" id="TIGR03543">
    <property type="entry name" value="divI1A_rptt_fam"/>
    <property type="match status" value="1"/>
</dbReference>
<feature type="region of interest" description="Disordered" evidence="1">
    <location>
        <begin position="1"/>
        <end position="20"/>
    </location>
</feature>
<accession>A0A7V8HRC3</accession>
<feature type="compositionally biased region" description="Low complexity" evidence="1">
    <location>
        <begin position="331"/>
        <end position="347"/>
    </location>
</feature>
<evidence type="ECO:0000313" key="3">
    <source>
        <dbReference type="Proteomes" id="UP000029109"/>
    </source>
</evidence>
<name>A0A7V8HRC3_9BIFI</name>
<dbReference type="InterPro" id="IPR019932">
    <property type="entry name" value="CHP03543"/>
</dbReference>
<organism evidence="2 3">
    <name type="scientific">Bifidobacterium pullorum</name>
    <dbReference type="NCBI Taxonomy" id="78448"/>
    <lineage>
        <taxon>Bacteria</taxon>
        <taxon>Bacillati</taxon>
        <taxon>Actinomycetota</taxon>
        <taxon>Actinomycetes</taxon>
        <taxon>Bifidobacteriales</taxon>
        <taxon>Bifidobacteriaceae</taxon>
        <taxon>Bifidobacterium</taxon>
    </lineage>
</organism>
<evidence type="ECO:0000256" key="1">
    <source>
        <dbReference type="SAM" id="MobiDB-lite"/>
    </source>
</evidence>
<feature type="region of interest" description="Disordered" evidence="1">
    <location>
        <begin position="275"/>
        <end position="309"/>
    </location>
</feature>
<comment type="caution">
    <text evidence="2">The sequence shown here is derived from an EMBL/GenBank/DDBJ whole genome shotgun (WGS) entry which is preliminary data.</text>
</comment>
<dbReference type="EMBL" id="JGZJ01000003">
    <property type="protein sequence ID" value="KFI83975.1"/>
    <property type="molecule type" value="Genomic_DNA"/>
</dbReference>
<sequence>MAQQPESGRNASGIARAGKRKWGYNPEQVDEFLERTHALYDSEDAQLTQQDIQNVSFDLSKGGYVISQVDAALGRLERAVVDQQTTREIARHGRVVWKAQTEDLYRSLAAHADRAARQRFRPGDAKAPSYDRKQVDRLVDQVIDKAAAELGVDGVTADDVKDLVDVNSTSVANVIFTQRKGKRGYDERQVDNYLNACVRLLSRIESYARVSDYVHDPATTQQRSAVAETAAAPALFPPREQTQSLDTAASPTVMDDDFAELHRVEQQIFAVPAPAAPREPAVAPVPPAPAPAPSAPTAETASPVTTAMPAPVPAPEYTAPAAPAPAPVAWDYARPTEPAAAAQQPERSTPEKSTPEQSEDPLAGLAHLAAAVQQTQPMPTASDPQVPSLDVPSVPTVRSLNLDAMPSLDIPDLSFPTFDNDEPTRKKTEQ</sequence>
<feature type="compositionally biased region" description="Polar residues" evidence="1">
    <location>
        <begin position="372"/>
        <end position="385"/>
    </location>
</feature>
<dbReference type="AlphaFoldDB" id="A0A7V8HRC3"/>
<evidence type="ECO:0000313" key="2">
    <source>
        <dbReference type="EMBL" id="KFI83975.1"/>
    </source>
</evidence>
<protein>
    <submittedName>
        <fullName evidence="2">Putative DivIVA domain repeat protein</fullName>
    </submittedName>
</protein>
<dbReference type="Proteomes" id="UP000029109">
    <property type="component" value="Unassembled WGS sequence"/>
</dbReference>
<dbReference type="InterPro" id="IPR019933">
    <property type="entry name" value="DivIVA_domain"/>
</dbReference>
<feature type="region of interest" description="Disordered" evidence="1">
    <location>
        <begin position="331"/>
        <end position="430"/>
    </location>
</feature>
<dbReference type="NCBIfam" id="TIGR03544">
    <property type="entry name" value="DivI1A_domain"/>
    <property type="match status" value="2"/>
</dbReference>
<proteinExistence type="predicted"/>
<reference evidence="2 3" key="1">
    <citation type="submission" date="2014-03" db="EMBL/GenBank/DDBJ databases">
        <title>Genomics of Bifidobacteria.</title>
        <authorList>
            <person name="Ventura M."/>
            <person name="Milani C."/>
            <person name="Lugli G.A."/>
        </authorList>
    </citation>
    <scope>NUCLEOTIDE SEQUENCE [LARGE SCALE GENOMIC DNA]</scope>
    <source>
        <strain evidence="2 3">LMG 21816</strain>
    </source>
</reference>